<evidence type="ECO:0000256" key="5">
    <source>
        <dbReference type="SAM" id="MobiDB-lite"/>
    </source>
</evidence>
<dbReference type="PANTHER" id="PTHR46203:SF1">
    <property type="entry name" value="MITOCHONDRIAL TRANSLATION RELEASE FACTOR IN RESCUE"/>
    <property type="match status" value="1"/>
</dbReference>
<evidence type="ECO:0000259" key="6">
    <source>
        <dbReference type="Pfam" id="PF00472"/>
    </source>
</evidence>
<gene>
    <name evidence="7" type="ORF">NMOB1V02_LOCUS1151</name>
</gene>
<evidence type="ECO:0000256" key="4">
    <source>
        <dbReference type="ARBA" id="ARBA00023128"/>
    </source>
</evidence>
<dbReference type="Proteomes" id="UP000678499">
    <property type="component" value="Unassembled WGS sequence"/>
</dbReference>
<dbReference type="InterPro" id="IPR045853">
    <property type="entry name" value="Pep_chain_release_fac_I_sf"/>
</dbReference>
<evidence type="ECO:0000256" key="2">
    <source>
        <dbReference type="ARBA" id="ARBA00010835"/>
    </source>
</evidence>
<keyword evidence="4" id="KW-0496">Mitochondrion</keyword>
<feature type="domain" description="Prokaryotic-type class I peptide chain release factors" evidence="6">
    <location>
        <begin position="44"/>
        <end position="137"/>
    </location>
</feature>
<dbReference type="InterPro" id="IPR000352">
    <property type="entry name" value="Pep_chain_release_fac_I"/>
</dbReference>
<dbReference type="OrthoDB" id="277888at2759"/>
<dbReference type="EMBL" id="OA882146">
    <property type="protein sequence ID" value="CAD7273252.1"/>
    <property type="molecule type" value="Genomic_DNA"/>
</dbReference>
<dbReference type="Pfam" id="PF00472">
    <property type="entry name" value="RF-1"/>
    <property type="match status" value="1"/>
</dbReference>
<dbReference type="InterPro" id="IPR052405">
    <property type="entry name" value="Mito_Transl_Release_Factor"/>
</dbReference>
<dbReference type="EMBL" id="CAJPEX010000109">
    <property type="protein sequence ID" value="CAG0913404.1"/>
    <property type="molecule type" value="Genomic_DNA"/>
</dbReference>
<proteinExistence type="inferred from homology"/>
<dbReference type="AlphaFoldDB" id="A0A7R9BDJ7"/>
<comment type="similarity">
    <text evidence="2">Belongs to the prokaryotic/mitochondrial release factor family.</text>
</comment>
<dbReference type="PANTHER" id="PTHR46203">
    <property type="entry name" value="PROBABLE PEPTIDE CHAIN RELEASE FACTOR C12ORF65"/>
    <property type="match status" value="1"/>
</dbReference>
<dbReference type="SUPFAM" id="SSF75620">
    <property type="entry name" value="Release factor"/>
    <property type="match status" value="1"/>
</dbReference>
<evidence type="ECO:0000313" key="7">
    <source>
        <dbReference type="EMBL" id="CAD7273252.1"/>
    </source>
</evidence>
<dbReference type="GO" id="GO:0003747">
    <property type="term" value="F:translation release factor activity"/>
    <property type="evidence" value="ECO:0007669"/>
    <property type="project" value="InterPro"/>
</dbReference>
<evidence type="ECO:0000256" key="3">
    <source>
        <dbReference type="ARBA" id="ARBA00022946"/>
    </source>
</evidence>
<dbReference type="GO" id="GO:0005739">
    <property type="term" value="C:mitochondrion"/>
    <property type="evidence" value="ECO:0007669"/>
    <property type="project" value="UniProtKB-SubCell"/>
</dbReference>
<protein>
    <recommendedName>
        <fullName evidence="6">Prokaryotic-type class I peptide chain release factors domain-containing protein</fullName>
    </recommendedName>
</protein>
<keyword evidence="8" id="KW-1185">Reference proteome</keyword>
<keyword evidence="3" id="KW-0809">Transit peptide</keyword>
<feature type="region of interest" description="Disordered" evidence="5">
    <location>
        <begin position="118"/>
        <end position="152"/>
    </location>
</feature>
<evidence type="ECO:0000256" key="1">
    <source>
        <dbReference type="ARBA" id="ARBA00004173"/>
    </source>
</evidence>
<dbReference type="Gene3D" id="3.30.160.20">
    <property type="match status" value="1"/>
</dbReference>
<accession>A0A7R9BDJ7</accession>
<organism evidence="7">
    <name type="scientific">Notodromas monacha</name>
    <dbReference type="NCBI Taxonomy" id="399045"/>
    <lineage>
        <taxon>Eukaryota</taxon>
        <taxon>Metazoa</taxon>
        <taxon>Ecdysozoa</taxon>
        <taxon>Arthropoda</taxon>
        <taxon>Crustacea</taxon>
        <taxon>Oligostraca</taxon>
        <taxon>Ostracoda</taxon>
        <taxon>Podocopa</taxon>
        <taxon>Podocopida</taxon>
        <taxon>Cypridocopina</taxon>
        <taxon>Cypridoidea</taxon>
        <taxon>Cyprididae</taxon>
        <taxon>Notodromas</taxon>
    </lineage>
</organism>
<reference evidence="7" key="1">
    <citation type="submission" date="2020-11" db="EMBL/GenBank/DDBJ databases">
        <authorList>
            <person name="Tran Van P."/>
        </authorList>
    </citation>
    <scope>NUCLEOTIDE SEQUENCE</scope>
</reference>
<name>A0A7R9BDJ7_9CRUS</name>
<comment type="subcellular location">
    <subcellularLocation>
        <location evidence="1">Mitochondrion</location>
    </subcellularLocation>
</comment>
<evidence type="ECO:0000313" key="8">
    <source>
        <dbReference type="Proteomes" id="UP000678499"/>
    </source>
</evidence>
<sequence length="152" mass="17502">MGTFRVILRKYIFSLPSLNESKGFATTSCSNIRRDQLDFTNFPKLDDKDLEESFIKGGGPGGQKVNKSVNCVQLRHVPTGLIVKVHHSRFQHDNRKIARELLLERLDEHLNKDMSISNQKKRLLAEKSKRSSSKQSKFAKMKAMWKEREGIT</sequence>